<name>I2H846_HENB6</name>
<dbReference type="GO" id="GO:0003697">
    <property type="term" value="F:single-stranded DNA binding"/>
    <property type="evidence" value="ECO:0007669"/>
    <property type="project" value="EnsemblFungi"/>
</dbReference>
<keyword evidence="7 9" id="KW-0411">Iron-sulfur</keyword>
<comment type="similarity">
    <text evidence="1 9">Belongs to the eukaryotic-type primase large subunit family.</text>
</comment>
<dbReference type="InterPro" id="IPR058560">
    <property type="entry name" value="DNA_primase_C"/>
</dbReference>
<feature type="domain" description="DNA primase large subunit C-terminal" evidence="11">
    <location>
        <begin position="306"/>
        <end position="479"/>
    </location>
</feature>
<evidence type="ECO:0000313" key="13">
    <source>
        <dbReference type="Proteomes" id="UP000002866"/>
    </source>
</evidence>
<dbReference type="Pfam" id="PF26466">
    <property type="entry name" value="DNA_primase_lrg_N"/>
    <property type="match status" value="1"/>
</dbReference>
<evidence type="ECO:0000313" key="12">
    <source>
        <dbReference type="EMBL" id="CCH62548.1"/>
    </source>
</evidence>
<keyword evidence="2 9" id="KW-0004">4Fe-4S</keyword>
<evidence type="ECO:0000256" key="3">
    <source>
        <dbReference type="ARBA" id="ARBA00022515"/>
    </source>
</evidence>
<dbReference type="CDD" id="cd07322">
    <property type="entry name" value="PriL_PriS_Eukaryotic"/>
    <property type="match status" value="1"/>
</dbReference>
<dbReference type="PANTHER" id="PTHR10537">
    <property type="entry name" value="DNA PRIMASE LARGE SUBUNIT"/>
    <property type="match status" value="1"/>
</dbReference>
<keyword evidence="4 9" id="KW-0235">DNA replication</keyword>
<dbReference type="OrthoDB" id="421393at2759"/>
<dbReference type="HOGENOM" id="CLU_026253_1_0_1"/>
<dbReference type="InterPro" id="IPR007238">
    <property type="entry name" value="DNA_primase_lsu_euk/arc"/>
</dbReference>
<dbReference type="STRING" id="1071380.I2H846"/>
<comment type="function">
    <text evidence="9">DNA primase is the polymerase that synthesizes small RNA primers for the Okazaki fragments made during discontinuous DNA replication.</text>
</comment>
<dbReference type="RefSeq" id="XP_004182067.1">
    <property type="nucleotide sequence ID" value="XM_004182019.1"/>
</dbReference>
<comment type="cofactor">
    <cofactor evidence="9">
        <name>[4Fe-4S] cluster</name>
        <dbReference type="ChEBI" id="CHEBI:49883"/>
    </cofactor>
    <text evidence="9">Binds 1 [4Fe-4S] cluster.</text>
</comment>
<keyword evidence="13" id="KW-1185">Reference proteome</keyword>
<dbReference type="GO" id="GO:0006270">
    <property type="term" value="P:DNA replication initiation"/>
    <property type="evidence" value="ECO:0007669"/>
    <property type="project" value="EnsemblFungi"/>
</dbReference>
<dbReference type="Pfam" id="PF04104">
    <property type="entry name" value="DNA_primase_lrg"/>
    <property type="match status" value="1"/>
</dbReference>
<dbReference type="GO" id="GO:0005658">
    <property type="term" value="C:alpha DNA polymerase:primase complex"/>
    <property type="evidence" value="ECO:0007669"/>
    <property type="project" value="EnsemblFungi"/>
</dbReference>
<dbReference type="FunCoup" id="I2H846">
    <property type="interactions" value="983"/>
</dbReference>
<dbReference type="eggNOG" id="KOG2267">
    <property type="taxonomic scope" value="Eukaryota"/>
</dbReference>
<evidence type="ECO:0000256" key="4">
    <source>
        <dbReference type="ARBA" id="ARBA00022705"/>
    </source>
</evidence>
<dbReference type="InterPro" id="IPR016558">
    <property type="entry name" value="DNA_primase_lsu_euk"/>
</dbReference>
<evidence type="ECO:0000256" key="2">
    <source>
        <dbReference type="ARBA" id="ARBA00022485"/>
    </source>
</evidence>
<keyword evidence="8 9" id="KW-0238">DNA-binding</keyword>
<protein>
    <recommendedName>
        <fullName evidence="9">DNA primase large subunit</fullName>
    </recommendedName>
</protein>
<accession>I2H846</accession>
<feature type="binding site" evidence="10">
    <location>
        <position position="413"/>
    </location>
    <ligand>
        <name>[4Fe-4S] cluster</name>
        <dbReference type="ChEBI" id="CHEBI:49883"/>
    </ligand>
</feature>
<dbReference type="InParanoid" id="I2H846"/>
<dbReference type="OMA" id="RINYKPW"/>
<dbReference type="EMBL" id="HE806323">
    <property type="protein sequence ID" value="CCH62548.1"/>
    <property type="molecule type" value="Genomic_DNA"/>
</dbReference>
<evidence type="ECO:0000256" key="6">
    <source>
        <dbReference type="ARBA" id="ARBA00023004"/>
    </source>
</evidence>
<reference evidence="12 13" key="1">
    <citation type="journal article" date="2011" name="Proc. Natl. Acad. Sci. U.S.A.">
        <title>Evolutionary erosion of yeast sex chromosomes by mating-type switching accidents.</title>
        <authorList>
            <person name="Gordon J.L."/>
            <person name="Armisen D."/>
            <person name="Proux-Wera E."/>
            <person name="Oheigeartaigh S.S."/>
            <person name="Byrne K.P."/>
            <person name="Wolfe K.H."/>
        </authorList>
    </citation>
    <scope>NUCLEOTIDE SEQUENCE [LARGE SCALE GENOMIC DNA]</scope>
    <source>
        <strain evidence="13">ATCC 34711 / CBS 6284 / DSM 70876 / NBRC 10599 / NRRL Y-10934 / UCD 77-7</strain>
    </source>
</reference>
<sequence>MFRQNKRRLTSRRNFQDQYSNNSIKHELTNDSSISKLNFYNIAPTQEITLDNFEIWAIDRLKVLIEIETMLSRSKNIRDIETSVKPILNKYLPMNTAEDQEKDYYSHFILRLCFCRSKELRARFINTETILFKLRYNMLTSSEQTKFVEDLQLDSLKYISDDEKNEFSTELYSMISPLLTFQLNLTDENSKRLFFQNEKFIKLPFENVTELLSNRQVFLHKGWAYIGQFQQLNLLTNEFSQKLETSLLKTYSILPKLNEDDRLLPIIQHLSSGYNLSDLSIGSSYLSGNATGEGEITSDMIYDKEMMKNYPLSVLNLLEGLRENHHLRYNGRQQLGMFLKGIGLSVDEALKFWANEFVYAPGAHMTLDKFNKEYRYNIRHTYGLEGNRINYKPWDFRTILSKPRPARGEYHGCPYRDWSHEKLTSYLKTKMGLSLSQINQVMESVEQQEYAMASTKVFEMTIGKLPEGVTHIVHPNQYFDLARAIHKRQSNANDA</sequence>
<dbReference type="Proteomes" id="UP000002866">
    <property type="component" value="Chromosome 8"/>
</dbReference>
<dbReference type="GO" id="GO:0003899">
    <property type="term" value="F:DNA-directed RNA polymerase activity"/>
    <property type="evidence" value="ECO:0007669"/>
    <property type="project" value="EnsemblFungi"/>
</dbReference>
<dbReference type="Gene3D" id="1.20.930.80">
    <property type="match status" value="1"/>
</dbReference>
<evidence type="ECO:0000256" key="10">
    <source>
        <dbReference type="PIRSR" id="PIRSR009449-1"/>
    </source>
</evidence>
<evidence type="ECO:0000256" key="1">
    <source>
        <dbReference type="ARBA" id="ARBA00010564"/>
    </source>
</evidence>
<proteinExistence type="inferred from homology"/>
<evidence type="ECO:0000256" key="8">
    <source>
        <dbReference type="ARBA" id="ARBA00023125"/>
    </source>
</evidence>
<evidence type="ECO:0000259" key="11">
    <source>
        <dbReference type="Pfam" id="PF04104"/>
    </source>
</evidence>
<evidence type="ECO:0000256" key="9">
    <source>
        <dbReference type="PIRNR" id="PIRNR009449"/>
    </source>
</evidence>
<evidence type="ECO:0000256" key="7">
    <source>
        <dbReference type="ARBA" id="ARBA00023014"/>
    </source>
</evidence>
<keyword evidence="5 9" id="KW-0479">Metal-binding</keyword>
<organism evidence="12 13">
    <name type="scientific">Henningerozyma blattae (strain ATCC 34711 / CBS 6284 / DSM 70876 / NBRC 10599 / NRRL Y-10934 / UCD 77-7)</name>
    <name type="common">Yeast</name>
    <name type="synonym">Tetrapisispora blattae</name>
    <dbReference type="NCBI Taxonomy" id="1071380"/>
    <lineage>
        <taxon>Eukaryota</taxon>
        <taxon>Fungi</taxon>
        <taxon>Dikarya</taxon>
        <taxon>Ascomycota</taxon>
        <taxon>Saccharomycotina</taxon>
        <taxon>Saccharomycetes</taxon>
        <taxon>Saccharomycetales</taxon>
        <taxon>Saccharomycetaceae</taxon>
        <taxon>Henningerozyma</taxon>
    </lineage>
</organism>
<keyword evidence="3 9" id="KW-0639">Primosome</keyword>
<dbReference type="GeneID" id="14497705"/>
<dbReference type="GO" id="GO:0006302">
    <property type="term" value="P:double-strand break repair"/>
    <property type="evidence" value="ECO:0007669"/>
    <property type="project" value="EnsemblFungi"/>
</dbReference>
<keyword evidence="6 9" id="KW-0408">Iron</keyword>
<evidence type="ECO:0000256" key="5">
    <source>
        <dbReference type="ARBA" id="ARBA00022723"/>
    </source>
</evidence>
<dbReference type="GO" id="GO:0005635">
    <property type="term" value="C:nuclear envelope"/>
    <property type="evidence" value="ECO:0007669"/>
    <property type="project" value="EnsemblFungi"/>
</dbReference>
<dbReference type="PIRSF" id="PIRSF009449">
    <property type="entry name" value="DNA_primase_large_subunit"/>
    <property type="match status" value="1"/>
</dbReference>
<dbReference type="AlphaFoldDB" id="I2H846"/>
<dbReference type="GO" id="GO:0046872">
    <property type="term" value="F:metal ion binding"/>
    <property type="evidence" value="ECO:0007669"/>
    <property type="project" value="UniProtKB-UniRule"/>
</dbReference>
<dbReference type="GO" id="GO:0051539">
    <property type="term" value="F:4 iron, 4 sulfur cluster binding"/>
    <property type="evidence" value="ECO:0007669"/>
    <property type="project" value="UniProtKB-UniRule"/>
</dbReference>
<dbReference type="GO" id="GO:0006269">
    <property type="term" value="P:DNA replication, synthesis of primer"/>
    <property type="evidence" value="ECO:0007669"/>
    <property type="project" value="UniProtKB-KW"/>
</dbReference>
<gene>
    <name evidence="12" type="primary">TBLA0H02640</name>
    <name evidence="12" type="ORF">TBLA_0H02640</name>
</gene>
<dbReference type="KEGG" id="tbl:TBLA_0H02640"/>
<dbReference type="PANTHER" id="PTHR10537:SF3">
    <property type="entry name" value="DNA PRIMASE LARGE SUBUNIT"/>
    <property type="match status" value="1"/>
</dbReference>